<dbReference type="AlphaFoldDB" id="A0A059KKK3"/>
<evidence type="ECO:0000313" key="8">
    <source>
        <dbReference type="Proteomes" id="UP000026714"/>
    </source>
</evidence>
<evidence type="ECO:0000313" key="7">
    <source>
        <dbReference type="EMBL" id="KDB51905.1"/>
    </source>
</evidence>
<dbReference type="RefSeq" id="WP_051631968.1">
    <property type="nucleotide sequence ID" value="NZ_AZRA01000063.1"/>
</dbReference>
<sequence length="347" mass="37004">MTIMPKTTKKTTRFPLRRAVAAALLPLVALGATLAPLAEAQAAPPAQQRSQVPGYYRAAFGDFEVTALFDGVVPLAPGLLKGLAADEIQTLLARMFLESTPGVQTAVNAFLIHTGQKLVLVDAGAASCFGPTLGRIQDNLKAAGYRPEQVDTVLLTHMHADHLCGLRDAQGRAAFPNATVRVAERDAGFWLDEKIAAGAPKEMQGFFRMASEAVAPYREAGRLSTFAPGEVLLPGVTAMATNGHTPGHSSFLVESQGRRLLVWGDLVHSHAVQFARPAVSIEFDTDPAQAIATRRKVFEQAVREGWSIAGAHLPFPGLGRVGREGEAYRWVPAEYGPLPAATAPSSR</sequence>
<dbReference type="GO" id="GO:0046872">
    <property type="term" value="F:metal ion binding"/>
    <property type="evidence" value="ECO:0007669"/>
    <property type="project" value="UniProtKB-KW"/>
</dbReference>
<dbReference type="Proteomes" id="UP000026714">
    <property type="component" value="Unassembled WGS sequence"/>
</dbReference>
<keyword evidence="2" id="KW-0479">Metal-binding</keyword>
<dbReference type="PANTHER" id="PTHR42978:SF6">
    <property type="entry name" value="QUORUM-QUENCHING LACTONASE YTNP-RELATED"/>
    <property type="match status" value="1"/>
</dbReference>
<dbReference type="Gene3D" id="3.60.15.10">
    <property type="entry name" value="Ribonuclease Z/Hydroxyacylglutathione hydrolase-like"/>
    <property type="match status" value="1"/>
</dbReference>
<dbReference type="GO" id="GO:0016787">
    <property type="term" value="F:hydrolase activity"/>
    <property type="evidence" value="ECO:0007669"/>
    <property type="project" value="UniProtKB-KW"/>
</dbReference>
<dbReference type="EMBL" id="AZRA01000063">
    <property type="protein sequence ID" value="KDB51905.1"/>
    <property type="molecule type" value="Genomic_DNA"/>
</dbReference>
<feature type="signal peptide" evidence="5">
    <location>
        <begin position="1"/>
        <end position="31"/>
    </location>
</feature>
<dbReference type="Pfam" id="PF00753">
    <property type="entry name" value="Lactamase_B"/>
    <property type="match status" value="1"/>
</dbReference>
<evidence type="ECO:0000256" key="5">
    <source>
        <dbReference type="SAM" id="SignalP"/>
    </source>
</evidence>
<keyword evidence="4" id="KW-0862">Zinc</keyword>
<evidence type="ECO:0000259" key="6">
    <source>
        <dbReference type="SMART" id="SM00849"/>
    </source>
</evidence>
<evidence type="ECO:0000256" key="4">
    <source>
        <dbReference type="ARBA" id="ARBA00022833"/>
    </source>
</evidence>
<dbReference type="PATRIC" id="fig|1286631.3.peg.2417"/>
<proteinExistence type="inferred from homology"/>
<dbReference type="eggNOG" id="COG0491">
    <property type="taxonomic scope" value="Bacteria"/>
</dbReference>
<comment type="caution">
    <text evidence="7">The sequence shown here is derived from an EMBL/GenBank/DDBJ whole genome shotgun (WGS) entry which is preliminary data.</text>
</comment>
<dbReference type="SMART" id="SM00849">
    <property type="entry name" value="Lactamase_B"/>
    <property type="match status" value="1"/>
</dbReference>
<keyword evidence="8" id="KW-1185">Reference proteome</keyword>
<dbReference type="CDD" id="cd07720">
    <property type="entry name" value="OPHC2-like_MBL-fold"/>
    <property type="match status" value="1"/>
</dbReference>
<protein>
    <recommendedName>
        <fullName evidence="6">Metallo-beta-lactamase domain-containing protein</fullName>
    </recommendedName>
</protein>
<evidence type="ECO:0000256" key="2">
    <source>
        <dbReference type="ARBA" id="ARBA00022723"/>
    </source>
</evidence>
<dbReference type="InterPro" id="IPR036866">
    <property type="entry name" value="RibonucZ/Hydroxyglut_hydro"/>
</dbReference>
<keyword evidence="3" id="KW-0378">Hydrolase</keyword>
<dbReference type="STRING" id="34103.SAMN05421778_10971"/>
<dbReference type="InterPro" id="IPR001279">
    <property type="entry name" value="Metallo-B-lactamas"/>
</dbReference>
<comment type="similarity">
    <text evidence="1">Belongs to the metallo-beta-lactamase superfamily.</text>
</comment>
<gene>
    <name evidence="7" type="ORF">X805_24700</name>
</gene>
<reference evidence="7 8" key="1">
    <citation type="journal article" date="2014" name="FEMS Microbiol. Ecol.">
        <title>Sphaerotilus natans encrusted with nanoball-shaped Fe(III) oxide minerals formed by nitrate-reducing mixotrophic Fe(II) oxidation.</title>
        <authorList>
            <person name="Park S."/>
            <person name="Kim D.H."/>
            <person name="Lee J.H."/>
            <person name="Hur H.G."/>
        </authorList>
    </citation>
    <scope>NUCLEOTIDE SEQUENCE [LARGE SCALE GENOMIC DNA]</scope>
    <source>
        <strain evidence="7 8">DSM 6575</strain>
    </source>
</reference>
<name>A0A059KKK3_9BURK</name>
<feature type="chain" id="PRO_5001580025" description="Metallo-beta-lactamase domain-containing protein" evidence="5">
    <location>
        <begin position="32"/>
        <end position="347"/>
    </location>
</feature>
<keyword evidence="5" id="KW-0732">Signal</keyword>
<feature type="domain" description="Metallo-beta-lactamase" evidence="6">
    <location>
        <begin position="106"/>
        <end position="312"/>
    </location>
</feature>
<dbReference type="SUPFAM" id="SSF56281">
    <property type="entry name" value="Metallo-hydrolase/oxidoreductase"/>
    <property type="match status" value="1"/>
</dbReference>
<organism evidence="7 8">
    <name type="scientific">Sphaerotilus natans subsp. natans DSM 6575</name>
    <dbReference type="NCBI Taxonomy" id="1286631"/>
    <lineage>
        <taxon>Bacteria</taxon>
        <taxon>Pseudomonadati</taxon>
        <taxon>Pseudomonadota</taxon>
        <taxon>Betaproteobacteria</taxon>
        <taxon>Burkholderiales</taxon>
        <taxon>Sphaerotilaceae</taxon>
        <taxon>Sphaerotilus</taxon>
    </lineage>
</organism>
<accession>A0A059KKK3</accession>
<dbReference type="InterPro" id="IPR051013">
    <property type="entry name" value="MBL_superfamily_lactonases"/>
</dbReference>
<evidence type="ECO:0000256" key="3">
    <source>
        <dbReference type="ARBA" id="ARBA00022801"/>
    </source>
</evidence>
<evidence type="ECO:0000256" key="1">
    <source>
        <dbReference type="ARBA" id="ARBA00007749"/>
    </source>
</evidence>
<dbReference type="PANTHER" id="PTHR42978">
    <property type="entry name" value="QUORUM-QUENCHING LACTONASE YTNP-RELATED-RELATED"/>
    <property type="match status" value="1"/>
</dbReference>